<keyword evidence="8" id="KW-1185">Reference proteome</keyword>
<protein>
    <recommendedName>
        <fullName evidence="6">Major facilitator superfamily (MFS) profile domain-containing protein</fullName>
    </recommendedName>
</protein>
<dbReference type="InterPro" id="IPR036259">
    <property type="entry name" value="MFS_trans_sf"/>
</dbReference>
<feature type="transmembrane region" description="Helical" evidence="5">
    <location>
        <begin position="188"/>
        <end position="207"/>
    </location>
</feature>
<dbReference type="PANTHER" id="PTHR23502:SF139">
    <property type="entry name" value="MAJOR FACILITATOR SUPERFAMILY (MFS) PROFILE DOMAIN-CONTAINING PROTEIN-RELATED"/>
    <property type="match status" value="1"/>
</dbReference>
<keyword evidence="2 5" id="KW-0812">Transmembrane</keyword>
<feature type="transmembrane region" description="Helical" evidence="5">
    <location>
        <begin position="68"/>
        <end position="86"/>
    </location>
</feature>
<comment type="subcellular location">
    <subcellularLocation>
        <location evidence="1">Membrane</location>
        <topology evidence="1">Multi-pass membrane protein</topology>
    </subcellularLocation>
</comment>
<organism evidence="7 8">
    <name type="scientific">Capronia epimyces CBS 606.96</name>
    <dbReference type="NCBI Taxonomy" id="1182542"/>
    <lineage>
        <taxon>Eukaryota</taxon>
        <taxon>Fungi</taxon>
        <taxon>Dikarya</taxon>
        <taxon>Ascomycota</taxon>
        <taxon>Pezizomycotina</taxon>
        <taxon>Eurotiomycetes</taxon>
        <taxon>Chaetothyriomycetidae</taxon>
        <taxon>Chaetothyriales</taxon>
        <taxon>Herpotrichiellaceae</taxon>
        <taxon>Capronia</taxon>
    </lineage>
</organism>
<evidence type="ECO:0000256" key="5">
    <source>
        <dbReference type="SAM" id="Phobius"/>
    </source>
</evidence>
<feature type="transmembrane region" description="Helical" evidence="5">
    <location>
        <begin position="98"/>
        <end position="117"/>
    </location>
</feature>
<accession>W9YBH3</accession>
<dbReference type="InterPro" id="IPR011701">
    <property type="entry name" value="MFS"/>
</dbReference>
<keyword evidence="3 5" id="KW-1133">Transmembrane helix</keyword>
<dbReference type="GeneID" id="19168079"/>
<keyword evidence="4 5" id="KW-0472">Membrane</keyword>
<comment type="caution">
    <text evidence="7">The sequence shown here is derived from an EMBL/GenBank/DDBJ whole genome shotgun (WGS) entry which is preliminary data.</text>
</comment>
<dbReference type="Proteomes" id="UP000019478">
    <property type="component" value="Unassembled WGS sequence"/>
</dbReference>
<evidence type="ECO:0000256" key="2">
    <source>
        <dbReference type="ARBA" id="ARBA00022692"/>
    </source>
</evidence>
<feature type="transmembrane region" description="Helical" evidence="5">
    <location>
        <begin position="398"/>
        <end position="419"/>
    </location>
</feature>
<name>W9YBH3_9EURO</name>
<proteinExistence type="predicted"/>
<evidence type="ECO:0000256" key="1">
    <source>
        <dbReference type="ARBA" id="ARBA00004141"/>
    </source>
</evidence>
<evidence type="ECO:0000256" key="3">
    <source>
        <dbReference type="ARBA" id="ARBA00022989"/>
    </source>
</evidence>
<dbReference type="AlphaFoldDB" id="W9YBH3"/>
<dbReference type="Pfam" id="PF07690">
    <property type="entry name" value="MFS_1"/>
    <property type="match status" value="1"/>
</dbReference>
<dbReference type="GO" id="GO:0022857">
    <property type="term" value="F:transmembrane transporter activity"/>
    <property type="evidence" value="ECO:0007669"/>
    <property type="project" value="InterPro"/>
</dbReference>
<evidence type="ECO:0000313" key="8">
    <source>
        <dbReference type="Proteomes" id="UP000019478"/>
    </source>
</evidence>
<feature type="transmembrane region" description="Helical" evidence="5">
    <location>
        <begin position="283"/>
        <end position="302"/>
    </location>
</feature>
<evidence type="ECO:0000313" key="7">
    <source>
        <dbReference type="EMBL" id="EXJ87000.1"/>
    </source>
</evidence>
<feature type="transmembrane region" description="Helical" evidence="5">
    <location>
        <begin position="322"/>
        <end position="345"/>
    </location>
</feature>
<dbReference type="HOGENOM" id="CLU_008455_13_7_1"/>
<feature type="transmembrane region" description="Helical" evidence="5">
    <location>
        <begin position="159"/>
        <end position="182"/>
    </location>
</feature>
<sequence length="504" mass="56045">MNPLYPTPTDDPMDPLNWSAWRKNICIATVMFSYFLFTYVGILSYSFARLNCQAEEKLRELNMVTYTQVNWTLAIPSLGLAVGPLFWSSFADIYGRRIIMITGTCIAIIATGCSSLHNISLGGYMATRFFQGFGASPAATVGLSIINDLSFEHQRGFRVGLWVLAIDMGTYTGVLIGGFLALVDQYWVQYHVIILFAVLLVLEVVFLPETLYPRSYVLAHAHDESTAVSAAQTSGDGEKAGNMIGIGLNVKRTRQLGYLYVGKIPAVNHPNVWETLIHFGYMWRYPTVVLPVLMYVFFQYWWCSSILTMLPAAYEDYKVDIQGLFVIGLMLGTVIAEVAFSGRLSDWLVARLAAKNGGTRVPEMRLWLAYPGAVFSAVGLLVWGLSIARSWHWITGQVASFIFAAGLQMGNTVISSYIVDNYPDYAIDIITFYSVILNLSAFAEPWFINYWVEASGYTWAFAAQTMITAFGIIIGIGLVQLYGGRIRAWSGAPSWTTASSRTEL</sequence>
<evidence type="ECO:0000256" key="4">
    <source>
        <dbReference type="ARBA" id="ARBA00023136"/>
    </source>
</evidence>
<feature type="transmembrane region" description="Helical" evidence="5">
    <location>
        <begin position="458"/>
        <end position="479"/>
    </location>
</feature>
<dbReference type="eggNOG" id="KOG0255">
    <property type="taxonomic scope" value="Eukaryota"/>
</dbReference>
<dbReference type="OrthoDB" id="2585655at2759"/>
<feature type="transmembrane region" description="Helical" evidence="5">
    <location>
        <begin position="431"/>
        <end position="452"/>
    </location>
</feature>
<dbReference type="EMBL" id="AMGY01000003">
    <property type="protein sequence ID" value="EXJ87000.1"/>
    <property type="molecule type" value="Genomic_DNA"/>
</dbReference>
<dbReference type="SUPFAM" id="SSF103473">
    <property type="entry name" value="MFS general substrate transporter"/>
    <property type="match status" value="1"/>
</dbReference>
<reference evidence="7 8" key="1">
    <citation type="submission" date="2013-03" db="EMBL/GenBank/DDBJ databases">
        <title>The Genome Sequence of Capronia epimyces CBS 606.96.</title>
        <authorList>
            <consortium name="The Broad Institute Genomics Platform"/>
            <person name="Cuomo C."/>
            <person name="de Hoog S."/>
            <person name="Gorbushina A."/>
            <person name="Walker B."/>
            <person name="Young S.K."/>
            <person name="Zeng Q."/>
            <person name="Gargeya S."/>
            <person name="Fitzgerald M."/>
            <person name="Haas B."/>
            <person name="Abouelleil A."/>
            <person name="Allen A.W."/>
            <person name="Alvarado L."/>
            <person name="Arachchi H.M."/>
            <person name="Berlin A.M."/>
            <person name="Chapman S.B."/>
            <person name="Gainer-Dewar J."/>
            <person name="Goldberg J."/>
            <person name="Griggs A."/>
            <person name="Gujja S."/>
            <person name="Hansen M."/>
            <person name="Howarth C."/>
            <person name="Imamovic A."/>
            <person name="Ireland A."/>
            <person name="Larimer J."/>
            <person name="McCowan C."/>
            <person name="Murphy C."/>
            <person name="Pearson M."/>
            <person name="Poon T.W."/>
            <person name="Priest M."/>
            <person name="Roberts A."/>
            <person name="Saif S."/>
            <person name="Shea T."/>
            <person name="Sisk P."/>
            <person name="Sykes S."/>
            <person name="Wortman J."/>
            <person name="Nusbaum C."/>
            <person name="Birren B."/>
        </authorList>
    </citation>
    <scope>NUCLEOTIDE SEQUENCE [LARGE SCALE GENOMIC DNA]</scope>
    <source>
        <strain evidence="7 8">CBS 606.96</strain>
    </source>
</reference>
<dbReference type="Gene3D" id="1.20.1250.20">
    <property type="entry name" value="MFS general substrate transporter like domains"/>
    <property type="match status" value="1"/>
</dbReference>
<gene>
    <name evidence="7" type="ORF">A1O3_03957</name>
</gene>
<feature type="domain" description="Major facilitator superfamily (MFS) profile" evidence="6">
    <location>
        <begin position="26"/>
        <end position="487"/>
    </location>
</feature>
<dbReference type="GO" id="GO:0005886">
    <property type="term" value="C:plasma membrane"/>
    <property type="evidence" value="ECO:0007669"/>
    <property type="project" value="TreeGrafter"/>
</dbReference>
<dbReference type="PANTHER" id="PTHR23502">
    <property type="entry name" value="MAJOR FACILITATOR SUPERFAMILY"/>
    <property type="match status" value="1"/>
</dbReference>
<feature type="transmembrane region" description="Helical" evidence="5">
    <location>
        <begin position="366"/>
        <end position="386"/>
    </location>
</feature>
<dbReference type="RefSeq" id="XP_007732279.1">
    <property type="nucleotide sequence ID" value="XM_007734089.1"/>
</dbReference>
<dbReference type="STRING" id="1182542.W9YBH3"/>
<dbReference type="PROSITE" id="PS50850">
    <property type="entry name" value="MFS"/>
    <property type="match status" value="1"/>
</dbReference>
<dbReference type="InterPro" id="IPR020846">
    <property type="entry name" value="MFS_dom"/>
</dbReference>
<evidence type="ECO:0000259" key="6">
    <source>
        <dbReference type="PROSITE" id="PS50850"/>
    </source>
</evidence>
<feature type="transmembrane region" description="Helical" evidence="5">
    <location>
        <begin position="25"/>
        <end position="48"/>
    </location>
</feature>